<evidence type="ECO:0000256" key="4">
    <source>
        <dbReference type="ARBA" id="ARBA00022475"/>
    </source>
</evidence>
<evidence type="ECO:0000256" key="10">
    <source>
        <dbReference type="ARBA" id="ARBA00022989"/>
    </source>
</evidence>
<evidence type="ECO:0000256" key="5">
    <source>
        <dbReference type="ARBA" id="ARBA00022538"/>
    </source>
</evidence>
<evidence type="ECO:0000256" key="7">
    <source>
        <dbReference type="ARBA" id="ARBA00022692"/>
    </source>
</evidence>
<keyword evidence="10 19" id="KW-1133">Transmembrane helix</keyword>
<keyword evidence="5" id="KW-0633">Potassium transport</keyword>
<evidence type="ECO:0000256" key="17">
    <source>
        <dbReference type="ARBA" id="ARBA00048452"/>
    </source>
</evidence>
<evidence type="ECO:0000256" key="2">
    <source>
        <dbReference type="ARBA" id="ARBA00010593"/>
    </source>
</evidence>
<dbReference type="InterPro" id="IPR002443">
    <property type="entry name" value="SLC12A1/SLC12A2"/>
</dbReference>
<feature type="transmembrane region" description="Helical" evidence="19">
    <location>
        <begin position="514"/>
        <end position="534"/>
    </location>
</feature>
<feature type="domain" description="Amino acid permease/ SLC12A" evidence="20">
    <location>
        <begin position="151"/>
        <end position="651"/>
    </location>
</feature>
<dbReference type="PRINTS" id="PR01207">
    <property type="entry name" value="NAKCLTRNSPRT"/>
</dbReference>
<dbReference type="InterPro" id="IPR004842">
    <property type="entry name" value="SLC12A_fam"/>
</dbReference>
<dbReference type="Pfam" id="PF08403">
    <property type="entry name" value="AA_permease_N"/>
    <property type="match status" value="1"/>
</dbReference>
<feature type="compositionally biased region" description="Polar residues" evidence="18">
    <location>
        <begin position="1"/>
        <end position="16"/>
    </location>
</feature>
<evidence type="ECO:0000256" key="15">
    <source>
        <dbReference type="ARBA" id="ARBA00023201"/>
    </source>
</evidence>
<dbReference type="EMBL" id="CALNXK010000076">
    <property type="protein sequence ID" value="CAH3145364.1"/>
    <property type="molecule type" value="Genomic_DNA"/>
</dbReference>
<dbReference type="InterPro" id="IPR013612">
    <property type="entry name" value="AA_permease_N"/>
</dbReference>
<dbReference type="PANTHER" id="PTHR11827">
    <property type="entry name" value="SOLUTE CARRIER FAMILY 12, CATION COTRANSPORTERS"/>
    <property type="match status" value="1"/>
</dbReference>
<evidence type="ECO:0000259" key="22">
    <source>
        <dbReference type="Pfam" id="PF08403"/>
    </source>
</evidence>
<keyword evidence="14" id="KW-0325">Glycoprotein</keyword>
<evidence type="ECO:0000256" key="11">
    <source>
        <dbReference type="ARBA" id="ARBA00023053"/>
    </source>
</evidence>
<feature type="compositionally biased region" description="Basic and acidic residues" evidence="18">
    <location>
        <begin position="36"/>
        <end position="56"/>
    </location>
</feature>
<keyword evidence="11" id="KW-0915">Sodium</keyword>
<keyword evidence="4" id="KW-1003">Cell membrane</keyword>
<feature type="transmembrane region" description="Helical" evidence="19">
    <location>
        <begin position="455"/>
        <end position="480"/>
    </location>
</feature>
<dbReference type="Gene3D" id="1.20.1740.10">
    <property type="entry name" value="Amino acid/polyamine transporter I"/>
    <property type="match status" value="1"/>
</dbReference>
<dbReference type="NCBIfam" id="TIGR00930">
    <property type="entry name" value="2a30"/>
    <property type="match status" value="1"/>
</dbReference>
<keyword evidence="15" id="KW-0739">Sodium transport</keyword>
<evidence type="ECO:0000256" key="8">
    <source>
        <dbReference type="ARBA" id="ARBA00022847"/>
    </source>
</evidence>
<comment type="caution">
    <text evidence="23">The sequence shown here is derived from an EMBL/GenBank/DDBJ whole genome shotgun (WGS) entry which is preliminary data.</text>
</comment>
<feature type="compositionally biased region" description="Basic and acidic residues" evidence="18">
    <location>
        <begin position="900"/>
        <end position="909"/>
    </location>
</feature>
<evidence type="ECO:0000256" key="1">
    <source>
        <dbReference type="ARBA" id="ARBA00004651"/>
    </source>
</evidence>
<evidence type="ECO:0000313" key="23">
    <source>
        <dbReference type="EMBL" id="CAH3145364.1"/>
    </source>
</evidence>
<feature type="transmembrane region" description="Helical" evidence="19">
    <location>
        <begin position="269"/>
        <end position="291"/>
    </location>
</feature>
<dbReference type="Proteomes" id="UP001159405">
    <property type="component" value="Unassembled WGS sequence"/>
</dbReference>
<keyword evidence="8" id="KW-0769">Symport</keyword>
<keyword evidence="7 19" id="KW-0812">Transmembrane</keyword>
<reference evidence="23 24" key="1">
    <citation type="submission" date="2022-05" db="EMBL/GenBank/DDBJ databases">
        <authorList>
            <consortium name="Genoscope - CEA"/>
            <person name="William W."/>
        </authorList>
    </citation>
    <scope>NUCLEOTIDE SEQUENCE [LARGE SCALE GENOMIC DNA]</scope>
</reference>
<dbReference type="PANTHER" id="PTHR11827:SF103">
    <property type="entry name" value="SODIUM CHLORIDE COTRANSPORTER 69, ISOFORM E"/>
    <property type="match status" value="1"/>
</dbReference>
<feature type="transmembrane region" description="Helical" evidence="19">
    <location>
        <begin position="298"/>
        <end position="318"/>
    </location>
</feature>
<feature type="compositionally biased region" description="Polar residues" evidence="18">
    <location>
        <begin position="845"/>
        <end position="857"/>
    </location>
</feature>
<evidence type="ECO:0000256" key="19">
    <source>
        <dbReference type="SAM" id="Phobius"/>
    </source>
</evidence>
<feature type="domain" description="Amino acid permease N-terminal" evidence="22">
    <location>
        <begin position="62"/>
        <end position="105"/>
    </location>
</feature>
<feature type="region of interest" description="Disordered" evidence="18">
    <location>
        <begin position="1"/>
        <end position="58"/>
    </location>
</feature>
<feature type="transmembrane region" description="Helical" evidence="19">
    <location>
        <begin position="178"/>
        <end position="204"/>
    </location>
</feature>
<evidence type="ECO:0000256" key="9">
    <source>
        <dbReference type="ARBA" id="ARBA00022958"/>
    </source>
</evidence>
<feature type="domain" description="SLC12A transporter C-terminal" evidence="21">
    <location>
        <begin position="660"/>
        <end position="1102"/>
    </location>
</feature>
<keyword evidence="16" id="KW-0868">Chloride</keyword>
<keyword evidence="24" id="KW-1185">Reference proteome</keyword>
<evidence type="ECO:0000256" key="6">
    <source>
        <dbReference type="ARBA" id="ARBA00022553"/>
    </source>
</evidence>
<feature type="transmembrane region" description="Helical" evidence="19">
    <location>
        <begin position="386"/>
        <end position="406"/>
    </location>
</feature>
<keyword evidence="6" id="KW-0597">Phosphoprotein</keyword>
<proteinExistence type="inferred from homology"/>
<evidence type="ECO:0000256" key="18">
    <source>
        <dbReference type="SAM" id="MobiDB-lite"/>
    </source>
</evidence>
<protein>
    <submittedName>
        <fullName evidence="23">Uncharacterized protein</fullName>
    </submittedName>
</protein>
<evidence type="ECO:0000256" key="16">
    <source>
        <dbReference type="ARBA" id="ARBA00023214"/>
    </source>
</evidence>
<evidence type="ECO:0000313" key="24">
    <source>
        <dbReference type="Proteomes" id="UP001159405"/>
    </source>
</evidence>
<keyword evidence="9" id="KW-0630">Potassium</keyword>
<feature type="transmembrane region" description="Helical" evidence="19">
    <location>
        <begin position="540"/>
        <end position="558"/>
    </location>
</feature>
<organism evidence="23 24">
    <name type="scientific">Porites lobata</name>
    <dbReference type="NCBI Taxonomy" id="104759"/>
    <lineage>
        <taxon>Eukaryota</taxon>
        <taxon>Metazoa</taxon>
        <taxon>Cnidaria</taxon>
        <taxon>Anthozoa</taxon>
        <taxon>Hexacorallia</taxon>
        <taxon>Scleractinia</taxon>
        <taxon>Fungiina</taxon>
        <taxon>Poritidae</taxon>
        <taxon>Porites</taxon>
    </lineage>
</organism>
<feature type="transmembrane region" description="Helical" evidence="19">
    <location>
        <begin position="225"/>
        <end position="249"/>
    </location>
</feature>
<sequence>MDSDATSKQPSGASEKSSLRFDVNQVHLDPNEADEKEDHSPRMDFPEPESPDRPLSVHDATSTIGYATHDAVPMTVFYRNENSNSNTTKKSRPTLRELRKGFEEDHEQQPLEVPHDVENIENGGIGSDEIVIQPKKDKKAKVAPKFGWIKGVMLRCLLNIWGVMLYLRLTWVGGQAGIGWSTVIIILSAVVTWLTTLSMSAVCTNGEVKGGGAYYLISRSLGPEFGGSIGLIFSVANAVAVALYVVGFAETVKDLIKEHGGGVEVIGELNIIRIVGIGTVILLLCVTLVGLEWVVRTQMFLLCILLVSIVDVIIGTFIGPLNEKSEARGFVGLSLNLFKENFGPAYREGENFFSVFAVFFPAATGILAGVNISGDLKDAQKGIPKGTLWAIIISTIVYVALDWLALACVLRDASGIIVLANQTIANVTSTPAQHCSVDFSCEYGLMNDYQVMEKIAAWGPIVTGGIFAATLSSALASLVGAPKTFQALCKDNIFPGMHYFGVGVGPGDEPRRGYILTFLIAGAFIAIGELNVIAPVISNFFLMSYALINYAVFAASLGKSPGWRPSFKWYNMWVSLVGALVCVVIMFLINWWAALVTIVIIIALYKYVDYKKPEVNWGSSAQAYTYIRALRFTYRLNDVEDHVKNFRPQCLVLTGSPSSRPDLVHLVSQITRNTGLMVCGQVKIGPFGTVSGYEDLWLKQRKIRAFHTICSAPSFREGVRIMLQTVGLGKLKPNTLVLGFKRDWKMLWKNPSGRGVVEEYVNVVHDAFELDYGVAILRLRGELDLQELSKYQVEDWLAMADDDEAPIEHIMSGTNFNERTEDTEFGPSHEEEYQLDALKEKTTELNNGENLGSSETENLVDAQEKTEVSSTKDEQQSPQVVKKGKFKVTVSKMPGEDEGSEGKVDETTKLTDPVEPQKPPSETEIAFKEKQKGTIDVWWFRDDGGLTILIPYLLSIHSYWKGCKLRIFTPASTHKLQSNELRMANLLKRFRIDFSSIVEVEGINKAPSSQSIQTFMKLPIKDEFTDLSTLEKDRRTMRNIRLGELIREHSNDAKLIVLTLPVPKVEVMSPLLYMSWLEVLSAASPPVLMVRGNQQSVLTFYS</sequence>
<comment type="similarity">
    <text evidence="2">Belongs to the SLC12A transporter family.</text>
</comment>
<feature type="transmembrane region" description="Helical" evidence="19">
    <location>
        <begin position="146"/>
        <end position="166"/>
    </location>
</feature>
<feature type="transmembrane region" description="Helical" evidence="19">
    <location>
        <begin position="352"/>
        <end position="374"/>
    </location>
</feature>
<comment type="catalytic activity">
    <reaction evidence="17">
        <text>K(+)(out) + 2 chloride(out) + Na(+)(out) = K(+)(in) + 2 chloride(in) + Na(+)(in)</text>
        <dbReference type="Rhea" id="RHEA:72395"/>
        <dbReference type="ChEBI" id="CHEBI:17996"/>
        <dbReference type="ChEBI" id="CHEBI:29101"/>
        <dbReference type="ChEBI" id="CHEBI:29103"/>
    </reaction>
    <physiologicalReaction direction="left-to-right" evidence="17">
        <dbReference type="Rhea" id="RHEA:72396"/>
    </physiologicalReaction>
</comment>
<feature type="transmembrane region" description="Helical" evidence="19">
    <location>
        <begin position="570"/>
        <end position="603"/>
    </location>
</feature>
<comment type="subcellular location">
    <subcellularLocation>
        <location evidence="1">Cell membrane</location>
        <topology evidence="1">Multi-pass membrane protein</topology>
    </subcellularLocation>
</comment>
<accession>A0ABN8PJP8</accession>
<evidence type="ECO:0000256" key="13">
    <source>
        <dbReference type="ARBA" id="ARBA00023136"/>
    </source>
</evidence>
<feature type="compositionally biased region" description="Basic and acidic residues" evidence="18">
    <location>
        <begin position="862"/>
        <end position="875"/>
    </location>
</feature>
<keyword evidence="13 19" id="KW-0472">Membrane</keyword>
<gene>
    <name evidence="23" type="ORF">PLOB_00044649</name>
</gene>
<dbReference type="Pfam" id="PF03522">
    <property type="entry name" value="SLC12"/>
    <property type="match status" value="1"/>
</dbReference>
<evidence type="ECO:0000259" key="21">
    <source>
        <dbReference type="Pfam" id="PF03522"/>
    </source>
</evidence>
<dbReference type="InterPro" id="IPR018491">
    <property type="entry name" value="SLC12_C"/>
</dbReference>
<evidence type="ECO:0000256" key="3">
    <source>
        <dbReference type="ARBA" id="ARBA00022448"/>
    </source>
</evidence>
<dbReference type="InterPro" id="IPR004841">
    <property type="entry name" value="AA-permease/SLC12A_dom"/>
</dbReference>
<evidence type="ECO:0000256" key="12">
    <source>
        <dbReference type="ARBA" id="ARBA00023065"/>
    </source>
</evidence>
<evidence type="ECO:0000259" key="20">
    <source>
        <dbReference type="Pfam" id="PF00324"/>
    </source>
</evidence>
<keyword evidence="3" id="KW-0813">Transport</keyword>
<dbReference type="Pfam" id="PF00324">
    <property type="entry name" value="AA_permease"/>
    <property type="match status" value="1"/>
</dbReference>
<keyword evidence="12" id="KW-0406">Ion transport</keyword>
<name>A0ABN8PJP8_9CNID</name>
<feature type="region of interest" description="Disordered" evidence="18">
    <location>
        <begin position="845"/>
        <end position="922"/>
    </location>
</feature>
<evidence type="ECO:0000256" key="14">
    <source>
        <dbReference type="ARBA" id="ARBA00023180"/>
    </source>
</evidence>